<name>A0A0A8YE07_ARUDO</name>
<protein>
    <submittedName>
        <fullName evidence="1">Uncharacterized protein</fullName>
    </submittedName>
</protein>
<accession>A0A0A8YE07</accession>
<proteinExistence type="predicted"/>
<reference evidence="1" key="1">
    <citation type="submission" date="2014-09" db="EMBL/GenBank/DDBJ databases">
        <authorList>
            <person name="Magalhaes I.L.F."/>
            <person name="Oliveira U."/>
            <person name="Santos F.R."/>
            <person name="Vidigal T.H.D.A."/>
            <person name="Brescovit A.D."/>
            <person name="Santos A.J."/>
        </authorList>
    </citation>
    <scope>NUCLEOTIDE SEQUENCE</scope>
    <source>
        <tissue evidence="1">Shoot tissue taken approximately 20 cm above the soil surface</tissue>
    </source>
</reference>
<reference evidence="1" key="2">
    <citation type="journal article" date="2015" name="Data Brief">
        <title>Shoot transcriptome of the giant reed, Arundo donax.</title>
        <authorList>
            <person name="Barrero R.A."/>
            <person name="Guerrero F.D."/>
            <person name="Moolhuijzen P."/>
            <person name="Goolsby J.A."/>
            <person name="Tidwell J."/>
            <person name="Bellgard S.E."/>
            <person name="Bellgard M.I."/>
        </authorList>
    </citation>
    <scope>NUCLEOTIDE SEQUENCE</scope>
    <source>
        <tissue evidence="1">Shoot tissue taken approximately 20 cm above the soil surface</tissue>
    </source>
</reference>
<sequence>MGKSTGEMYAL</sequence>
<organism evidence="1">
    <name type="scientific">Arundo donax</name>
    <name type="common">Giant reed</name>
    <name type="synonym">Donax arundinaceus</name>
    <dbReference type="NCBI Taxonomy" id="35708"/>
    <lineage>
        <taxon>Eukaryota</taxon>
        <taxon>Viridiplantae</taxon>
        <taxon>Streptophyta</taxon>
        <taxon>Embryophyta</taxon>
        <taxon>Tracheophyta</taxon>
        <taxon>Spermatophyta</taxon>
        <taxon>Magnoliopsida</taxon>
        <taxon>Liliopsida</taxon>
        <taxon>Poales</taxon>
        <taxon>Poaceae</taxon>
        <taxon>PACMAD clade</taxon>
        <taxon>Arundinoideae</taxon>
        <taxon>Arundineae</taxon>
        <taxon>Arundo</taxon>
    </lineage>
</organism>
<dbReference type="EMBL" id="GBRH01276528">
    <property type="protein sequence ID" value="JAD21367.1"/>
    <property type="molecule type" value="Transcribed_RNA"/>
</dbReference>
<evidence type="ECO:0000313" key="1">
    <source>
        <dbReference type="EMBL" id="JAD21367.1"/>
    </source>
</evidence>